<dbReference type="PANTHER" id="PTHR31297">
    <property type="entry name" value="GLUCAN ENDO-1,6-BETA-GLUCOSIDASE B"/>
    <property type="match status" value="1"/>
</dbReference>
<dbReference type="Proteomes" id="UP000794436">
    <property type="component" value="Unassembled WGS sequence"/>
</dbReference>
<dbReference type="PANTHER" id="PTHR31297:SF34">
    <property type="entry name" value="GLUCAN 1,3-BETA-GLUCOSIDASE 2"/>
    <property type="match status" value="1"/>
</dbReference>
<dbReference type="PROSITE" id="PS00659">
    <property type="entry name" value="GLYCOSYL_HYDROL_F5"/>
    <property type="match status" value="1"/>
</dbReference>
<keyword evidence="8" id="KW-0732">Signal</keyword>
<keyword evidence="4" id="KW-0961">Cell wall biogenesis/degradation</keyword>
<evidence type="ECO:0000256" key="2">
    <source>
        <dbReference type="ARBA" id="ARBA00023180"/>
    </source>
</evidence>
<organism evidence="9 10">
    <name type="scientific">Pythium oligandrum</name>
    <name type="common">Mycoparasitic fungus</name>
    <dbReference type="NCBI Taxonomy" id="41045"/>
    <lineage>
        <taxon>Eukaryota</taxon>
        <taxon>Sar</taxon>
        <taxon>Stramenopiles</taxon>
        <taxon>Oomycota</taxon>
        <taxon>Peronosporomycetes</taxon>
        <taxon>Pythiales</taxon>
        <taxon>Pythiaceae</taxon>
        <taxon>Pythium</taxon>
    </lineage>
</organism>
<dbReference type="GO" id="GO:0004338">
    <property type="term" value="F:glucan exo-1,3-beta-glucosidase activity"/>
    <property type="evidence" value="ECO:0007669"/>
    <property type="project" value="UniProtKB-EC"/>
</dbReference>
<dbReference type="GO" id="GO:0009986">
    <property type="term" value="C:cell surface"/>
    <property type="evidence" value="ECO:0007669"/>
    <property type="project" value="TreeGrafter"/>
</dbReference>
<feature type="chain" id="PRO_5035458074" description="glucan 1,3-beta-glucosidase" evidence="8">
    <location>
        <begin position="21"/>
        <end position="469"/>
    </location>
</feature>
<feature type="signal peptide" evidence="8">
    <location>
        <begin position="1"/>
        <end position="20"/>
    </location>
</feature>
<evidence type="ECO:0000256" key="6">
    <source>
        <dbReference type="ARBA" id="ARBA00038929"/>
    </source>
</evidence>
<keyword evidence="1" id="KW-0378">Hydrolase</keyword>
<dbReference type="OrthoDB" id="152847at2759"/>
<sequence>MAFKRVLAVALCALGALTDAKITDHVQYKIRYGELAPRAVNLGGWLCAEYWMSYNSPLWKDVPKKVALNGEYATMQYLGQEKGTEAFESHWSTWITEEDIKTISKTGLNTVRVTTGFWIVNDEDDSKSSDVSKTYARGSLKYLDKLINVWGEKYNLAVMVSLHALEGSQNGMDHSAPAVSGTVGWGANESTIDSSIQFASFIADRYKDSPAFLGLNLMNEPNFPIPYDTLLPYYEKAYKKIRDAKNDCILVTSPLLYNQGPGAMDDYMPCPDYYNVWHEYHIYFKWGWENVAKDEIMRQAGTYRASHIDPWKGNPLFIGEWSLATPYESDLSDEDFAKFAAIQIKEYEAARAGWAFWAWRHDDEKNATSAWSMRQLLEKGIISIPKDAPVRTKEVDSKCPTVDLETLMLSDGSSKDGSTEAGSDAGNSSTAKPKEDSPSSSQVTPEPSSAKRLVVAISAVVVSMAALLL</sequence>
<evidence type="ECO:0000256" key="1">
    <source>
        <dbReference type="ARBA" id="ARBA00022801"/>
    </source>
</evidence>
<dbReference type="GO" id="GO:0009251">
    <property type="term" value="P:glucan catabolic process"/>
    <property type="evidence" value="ECO:0007669"/>
    <property type="project" value="TreeGrafter"/>
</dbReference>
<dbReference type="Gene3D" id="3.20.20.80">
    <property type="entry name" value="Glycosidases"/>
    <property type="match status" value="1"/>
</dbReference>
<dbReference type="EMBL" id="SPLM01000073">
    <property type="protein sequence ID" value="TMW62432.1"/>
    <property type="molecule type" value="Genomic_DNA"/>
</dbReference>
<keyword evidence="2" id="KW-0325">Glycoprotein</keyword>
<protein>
    <recommendedName>
        <fullName evidence="6">glucan 1,3-beta-glucosidase</fullName>
        <ecNumber evidence="6">3.2.1.58</ecNumber>
    </recommendedName>
</protein>
<gene>
    <name evidence="9" type="ORF">Poli38472_005050</name>
</gene>
<reference evidence="9" key="1">
    <citation type="submission" date="2019-03" db="EMBL/GenBank/DDBJ databases">
        <title>Long read genome sequence of the mycoparasitic Pythium oligandrum ATCC 38472 isolated from sugarbeet rhizosphere.</title>
        <authorList>
            <person name="Gaulin E."/>
        </authorList>
    </citation>
    <scope>NUCLEOTIDE SEQUENCE</scope>
    <source>
        <strain evidence="9">ATCC 38472_TT</strain>
    </source>
</reference>
<evidence type="ECO:0000256" key="7">
    <source>
        <dbReference type="SAM" id="MobiDB-lite"/>
    </source>
</evidence>
<keyword evidence="3" id="KW-0326">Glycosidase</keyword>
<dbReference type="EC" id="3.2.1.58" evidence="6"/>
<evidence type="ECO:0000256" key="4">
    <source>
        <dbReference type="ARBA" id="ARBA00023316"/>
    </source>
</evidence>
<dbReference type="InterPro" id="IPR050386">
    <property type="entry name" value="Glycosyl_hydrolase_5"/>
</dbReference>
<dbReference type="InterPro" id="IPR018087">
    <property type="entry name" value="Glyco_hydro_5_CS"/>
</dbReference>
<dbReference type="FunFam" id="3.20.20.80:FF:000113">
    <property type="entry name" value="Glucan 1,3-beta-glucosidase"/>
    <property type="match status" value="1"/>
</dbReference>
<keyword evidence="10" id="KW-1185">Reference proteome</keyword>
<dbReference type="AlphaFoldDB" id="A0A8K1FK43"/>
<evidence type="ECO:0000313" key="10">
    <source>
        <dbReference type="Proteomes" id="UP000794436"/>
    </source>
</evidence>
<feature type="compositionally biased region" description="Polar residues" evidence="7">
    <location>
        <begin position="438"/>
        <end position="447"/>
    </location>
</feature>
<evidence type="ECO:0000256" key="8">
    <source>
        <dbReference type="SAM" id="SignalP"/>
    </source>
</evidence>
<dbReference type="SUPFAM" id="SSF51445">
    <property type="entry name" value="(Trans)glycosidases"/>
    <property type="match status" value="1"/>
</dbReference>
<feature type="region of interest" description="Disordered" evidence="7">
    <location>
        <begin position="409"/>
        <end position="450"/>
    </location>
</feature>
<dbReference type="InterPro" id="IPR017853">
    <property type="entry name" value="GH"/>
</dbReference>
<evidence type="ECO:0000256" key="3">
    <source>
        <dbReference type="ARBA" id="ARBA00023295"/>
    </source>
</evidence>
<comment type="caution">
    <text evidence="9">The sequence shown here is derived from an EMBL/GenBank/DDBJ whole genome shotgun (WGS) entry which is preliminary data.</text>
</comment>
<evidence type="ECO:0000256" key="5">
    <source>
        <dbReference type="ARBA" id="ARBA00036824"/>
    </source>
</evidence>
<comment type="catalytic activity">
    <reaction evidence="5">
        <text>Successive hydrolysis of beta-D-glucose units from the non-reducing ends of (1-&gt;3)-beta-D-glucans, releasing alpha-glucose.</text>
        <dbReference type="EC" id="3.2.1.58"/>
    </reaction>
</comment>
<dbReference type="GO" id="GO:0071555">
    <property type="term" value="P:cell wall organization"/>
    <property type="evidence" value="ECO:0007669"/>
    <property type="project" value="UniProtKB-KW"/>
</dbReference>
<accession>A0A8K1FK43</accession>
<evidence type="ECO:0000313" key="9">
    <source>
        <dbReference type="EMBL" id="TMW62432.1"/>
    </source>
</evidence>
<name>A0A8K1FK43_PYTOL</name>
<dbReference type="GO" id="GO:0005576">
    <property type="term" value="C:extracellular region"/>
    <property type="evidence" value="ECO:0007669"/>
    <property type="project" value="TreeGrafter"/>
</dbReference>
<proteinExistence type="predicted"/>